<dbReference type="InterPro" id="IPR051917">
    <property type="entry name" value="Transposase-Integrase"/>
</dbReference>
<dbReference type="Proteomes" id="UP000300879">
    <property type="component" value="Chromosome"/>
</dbReference>
<proteinExistence type="predicted"/>
<name>A0A4P8XII2_9BACL</name>
<dbReference type="KEGG" id="palo:E6C60_0398"/>
<dbReference type="GO" id="GO:0005829">
    <property type="term" value="C:cytosol"/>
    <property type="evidence" value="ECO:0007669"/>
    <property type="project" value="TreeGrafter"/>
</dbReference>
<evidence type="ECO:0000313" key="1">
    <source>
        <dbReference type="EMBL" id="QCT01121.1"/>
    </source>
</evidence>
<dbReference type="PANTHER" id="PTHR10948:SF23">
    <property type="entry name" value="TRANSPOSASE INSI FOR INSERTION SEQUENCE ELEMENT IS30A-RELATED"/>
    <property type="match status" value="1"/>
</dbReference>
<evidence type="ECO:0000313" key="2">
    <source>
        <dbReference type="Proteomes" id="UP000300879"/>
    </source>
</evidence>
<organism evidence="1 2">
    <name type="scientific">Paenibacillus algicola</name>
    <dbReference type="NCBI Taxonomy" id="2565926"/>
    <lineage>
        <taxon>Bacteria</taxon>
        <taxon>Bacillati</taxon>
        <taxon>Bacillota</taxon>
        <taxon>Bacilli</taxon>
        <taxon>Bacillales</taxon>
        <taxon>Paenibacillaceae</taxon>
        <taxon>Paenibacillus</taxon>
    </lineage>
</organism>
<dbReference type="PANTHER" id="PTHR10948">
    <property type="entry name" value="TRANSPOSASE"/>
    <property type="match status" value="1"/>
</dbReference>
<sequence length="81" mass="9147">MEVVFGVVASQYPQGTMKTATTDQGKEFACYANLEAVYGVKVYFANPYSSWQRGSNANGLLREWVLPEKAQFLFGFRRRIG</sequence>
<dbReference type="GO" id="GO:0032196">
    <property type="term" value="P:transposition"/>
    <property type="evidence" value="ECO:0007669"/>
    <property type="project" value="TreeGrafter"/>
</dbReference>
<dbReference type="GO" id="GO:0004803">
    <property type="term" value="F:transposase activity"/>
    <property type="evidence" value="ECO:0007669"/>
    <property type="project" value="TreeGrafter"/>
</dbReference>
<dbReference type="InterPro" id="IPR012337">
    <property type="entry name" value="RNaseH-like_sf"/>
</dbReference>
<keyword evidence="2" id="KW-1185">Reference proteome</keyword>
<dbReference type="AlphaFoldDB" id="A0A4P8XII2"/>
<gene>
    <name evidence="1" type="ORF">E6C60_0398</name>
</gene>
<dbReference type="SUPFAM" id="SSF53098">
    <property type="entry name" value="Ribonuclease H-like"/>
    <property type="match status" value="1"/>
</dbReference>
<accession>A0A4P8XII2</accession>
<dbReference type="EMBL" id="CP040396">
    <property type="protein sequence ID" value="QCT01121.1"/>
    <property type="molecule type" value="Genomic_DNA"/>
</dbReference>
<reference evidence="1 2" key="1">
    <citation type="submission" date="2019-05" db="EMBL/GenBank/DDBJ databases">
        <authorList>
            <person name="Chen C."/>
        </authorList>
    </citation>
    <scope>NUCLEOTIDE SEQUENCE [LARGE SCALE GENOMIC DNA]</scope>
    <source>
        <strain evidence="1 2">HB172198</strain>
    </source>
</reference>
<protein>
    <submittedName>
        <fullName evidence="1">Integrase catalytic region</fullName>
    </submittedName>
</protein>